<reference evidence="1" key="1">
    <citation type="journal article" date="2023" name="Mol. Biol. Evol.">
        <title>Third-Generation Sequencing Reveals the Adaptive Role of the Epigenome in Three Deep-Sea Polychaetes.</title>
        <authorList>
            <person name="Perez M."/>
            <person name="Aroh O."/>
            <person name="Sun Y."/>
            <person name="Lan Y."/>
            <person name="Juniper S.K."/>
            <person name="Young C.R."/>
            <person name="Angers B."/>
            <person name="Qian P.Y."/>
        </authorList>
    </citation>
    <scope>NUCLEOTIDE SEQUENCE</scope>
    <source>
        <strain evidence="1">R07B-5</strain>
    </source>
</reference>
<keyword evidence="2" id="KW-1185">Reference proteome</keyword>
<dbReference type="Proteomes" id="UP001209878">
    <property type="component" value="Unassembled WGS sequence"/>
</dbReference>
<accession>A0AAD9UDR9</accession>
<evidence type="ECO:0000313" key="1">
    <source>
        <dbReference type="EMBL" id="KAK2185673.1"/>
    </source>
</evidence>
<dbReference type="AlphaFoldDB" id="A0AAD9UDR9"/>
<name>A0AAD9UDR9_RIDPI</name>
<comment type="caution">
    <text evidence="1">The sequence shown here is derived from an EMBL/GenBank/DDBJ whole genome shotgun (WGS) entry which is preliminary data.</text>
</comment>
<dbReference type="EMBL" id="JAODUO010000226">
    <property type="protein sequence ID" value="KAK2185673.1"/>
    <property type="molecule type" value="Genomic_DNA"/>
</dbReference>
<gene>
    <name evidence="1" type="ORF">NP493_226g00019</name>
</gene>
<organism evidence="1 2">
    <name type="scientific">Ridgeia piscesae</name>
    <name type="common">Tubeworm</name>
    <dbReference type="NCBI Taxonomy" id="27915"/>
    <lineage>
        <taxon>Eukaryota</taxon>
        <taxon>Metazoa</taxon>
        <taxon>Spiralia</taxon>
        <taxon>Lophotrochozoa</taxon>
        <taxon>Annelida</taxon>
        <taxon>Polychaeta</taxon>
        <taxon>Sedentaria</taxon>
        <taxon>Canalipalpata</taxon>
        <taxon>Sabellida</taxon>
        <taxon>Siboglinidae</taxon>
        <taxon>Ridgeia</taxon>
    </lineage>
</organism>
<protein>
    <submittedName>
        <fullName evidence="1">Uncharacterized protein</fullName>
    </submittedName>
</protein>
<proteinExistence type="predicted"/>
<sequence>MHIAMTSAKGEAYAIAFMYNLHLTSWKVEPLHPQLRLSSKYQPQLMRQNHFFVMVYRTMHHLLKQPQTSHFLQMCQNQ</sequence>
<evidence type="ECO:0000313" key="2">
    <source>
        <dbReference type="Proteomes" id="UP001209878"/>
    </source>
</evidence>